<evidence type="ECO:0000313" key="3">
    <source>
        <dbReference type="Proteomes" id="UP000307440"/>
    </source>
</evidence>
<evidence type="ECO:0000259" key="1">
    <source>
        <dbReference type="Pfam" id="PF01926"/>
    </source>
</evidence>
<dbReference type="Gene3D" id="3.40.50.300">
    <property type="entry name" value="P-loop containing nucleotide triphosphate hydrolases"/>
    <property type="match status" value="1"/>
</dbReference>
<protein>
    <recommendedName>
        <fullName evidence="1">G domain-containing protein</fullName>
    </recommendedName>
</protein>
<dbReference type="Proteomes" id="UP000307440">
    <property type="component" value="Unassembled WGS sequence"/>
</dbReference>
<dbReference type="EMBL" id="ML210193">
    <property type="protein sequence ID" value="TFK24914.1"/>
    <property type="molecule type" value="Genomic_DNA"/>
</dbReference>
<dbReference type="CDD" id="cd00882">
    <property type="entry name" value="Ras_like_GTPase"/>
    <property type="match status" value="1"/>
</dbReference>
<organism evidence="2 3">
    <name type="scientific">Coprinopsis marcescibilis</name>
    <name type="common">Agaric fungus</name>
    <name type="synonym">Psathyrella marcescibilis</name>
    <dbReference type="NCBI Taxonomy" id="230819"/>
    <lineage>
        <taxon>Eukaryota</taxon>
        <taxon>Fungi</taxon>
        <taxon>Dikarya</taxon>
        <taxon>Basidiomycota</taxon>
        <taxon>Agaricomycotina</taxon>
        <taxon>Agaricomycetes</taxon>
        <taxon>Agaricomycetidae</taxon>
        <taxon>Agaricales</taxon>
        <taxon>Agaricineae</taxon>
        <taxon>Psathyrellaceae</taxon>
        <taxon>Coprinopsis</taxon>
    </lineage>
</organism>
<proteinExistence type="predicted"/>
<accession>A0A5C3KWX4</accession>
<reference evidence="2 3" key="1">
    <citation type="journal article" date="2019" name="Nat. Ecol. Evol.">
        <title>Megaphylogeny resolves global patterns of mushroom evolution.</title>
        <authorList>
            <person name="Varga T."/>
            <person name="Krizsan K."/>
            <person name="Foldi C."/>
            <person name="Dima B."/>
            <person name="Sanchez-Garcia M."/>
            <person name="Sanchez-Ramirez S."/>
            <person name="Szollosi G.J."/>
            <person name="Szarkandi J.G."/>
            <person name="Papp V."/>
            <person name="Albert L."/>
            <person name="Andreopoulos W."/>
            <person name="Angelini C."/>
            <person name="Antonin V."/>
            <person name="Barry K.W."/>
            <person name="Bougher N.L."/>
            <person name="Buchanan P."/>
            <person name="Buyck B."/>
            <person name="Bense V."/>
            <person name="Catcheside P."/>
            <person name="Chovatia M."/>
            <person name="Cooper J."/>
            <person name="Damon W."/>
            <person name="Desjardin D."/>
            <person name="Finy P."/>
            <person name="Geml J."/>
            <person name="Haridas S."/>
            <person name="Hughes K."/>
            <person name="Justo A."/>
            <person name="Karasinski D."/>
            <person name="Kautmanova I."/>
            <person name="Kiss B."/>
            <person name="Kocsube S."/>
            <person name="Kotiranta H."/>
            <person name="LaButti K.M."/>
            <person name="Lechner B.E."/>
            <person name="Liimatainen K."/>
            <person name="Lipzen A."/>
            <person name="Lukacs Z."/>
            <person name="Mihaltcheva S."/>
            <person name="Morgado L.N."/>
            <person name="Niskanen T."/>
            <person name="Noordeloos M.E."/>
            <person name="Ohm R.A."/>
            <person name="Ortiz-Santana B."/>
            <person name="Ovrebo C."/>
            <person name="Racz N."/>
            <person name="Riley R."/>
            <person name="Savchenko A."/>
            <person name="Shiryaev A."/>
            <person name="Soop K."/>
            <person name="Spirin V."/>
            <person name="Szebenyi C."/>
            <person name="Tomsovsky M."/>
            <person name="Tulloss R.E."/>
            <person name="Uehling J."/>
            <person name="Grigoriev I.V."/>
            <person name="Vagvolgyi C."/>
            <person name="Papp T."/>
            <person name="Martin F.M."/>
            <person name="Miettinen O."/>
            <person name="Hibbett D.S."/>
            <person name="Nagy L.G."/>
        </authorList>
    </citation>
    <scope>NUCLEOTIDE SEQUENCE [LARGE SCALE GENOMIC DNA]</scope>
    <source>
        <strain evidence="2 3">CBS 121175</strain>
    </source>
</reference>
<dbReference type="InterPro" id="IPR006073">
    <property type="entry name" value="GTP-bd"/>
</dbReference>
<feature type="domain" description="G" evidence="1">
    <location>
        <begin position="10"/>
        <end position="103"/>
    </location>
</feature>
<dbReference type="Pfam" id="PF01926">
    <property type="entry name" value="MMR_HSR1"/>
    <property type="match status" value="1"/>
</dbReference>
<dbReference type="InterPro" id="IPR027417">
    <property type="entry name" value="P-loop_NTPase"/>
</dbReference>
<evidence type="ECO:0000313" key="2">
    <source>
        <dbReference type="EMBL" id="TFK24914.1"/>
    </source>
</evidence>
<dbReference type="SUPFAM" id="SSF52540">
    <property type="entry name" value="P-loop containing nucleoside triphosphate hydrolases"/>
    <property type="match status" value="1"/>
</dbReference>
<keyword evidence="3" id="KW-1185">Reference proteome</keyword>
<dbReference type="GO" id="GO:0005525">
    <property type="term" value="F:GTP binding"/>
    <property type="evidence" value="ECO:0007669"/>
    <property type="project" value="InterPro"/>
</dbReference>
<name>A0A5C3KWX4_COPMA</name>
<dbReference type="OrthoDB" id="8954335at2759"/>
<sequence length="211" mass="23277">MAHPKSEIFIIVMGTSAVGKSTFINNVIGKPVAQVSPGVNPCTTDIQAYLVPRDNAIYRNGKLQENCSVYLVDTPGIDVPKTTRRVKDYAKKVHVSGMVYVLSWSDRHKIGGCMDIRSKLTSSKDKPNVAFGFTSTDYCDEHQRRQREQEVRDTCLQIFDSSAGMTTLLPDSQSARSVMDYFASGLAGTNPKTVGHTSFLTTVFGWLGWNS</sequence>
<dbReference type="AlphaFoldDB" id="A0A5C3KWX4"/>
<gene>
    <name evidence="2" type="ORF">FA15DRAFT_388527</name>
</gene>